<name>A0A140DRN0_9FIRM</name>
<dbReference type="STRING" id="1702221.AALO17_01730"/>
<keyword evidence="2" id="KW-1185">Reference proteome</keyword>
<dbReference type="AlphaFoldDB" id="A0A140DRN0"/>
<proteinExistence type="predicted"/>
<dbReference type="EMBL" id="CP011391">
    <property type="protein sequence ID" value="AMK53307.1"/>
    <property type="molecule type" value="Genomic_DNA"/>
</dbReference>
<sequence>MACTGLFVFRPLNCAQKKPEILKKLCSILPALRLFSDS</sequence>
<organism evidence="1 2">
    <name type="scientific">Faecalibaculum rodentium</name>
    <dbReference type="NCBI Taxonomy" id="1702221"/>
    <lineage>
        <taxon>Bacteria</taxon>
        <taxon>Bacillati</taxon>
        <taxon>Bacillota</taxon>
        <taxon>Erysipelotrichia</taxon>
        <taxon>Erysipelotrichales</taxon>
        <taxon>Erysipelotrichaceae</taxon>
        <taxon>Faecalibaculum</taxon>
    </lineage>
</organism>
<gene>
    <name evidence="1" type="ORF">AALO17_01730</name>
</gene>
<protein>
    <submittedName>
        <fullName evidence="1">Uncharacterized protein</fullName>
    </submittedName>
</protein>
<evidence type="ECO:0000313" key="1">
    <source>
        <dbReference type="EMBL" id="AMK53307.1"/>
    </source>
</evidence>
<dbReference type="Proteomes" id="UP000069771">
    <property type="component" value="Chromosome"/>
</dbReference>
<reference evidence="1 2" key="1">
    <citation type="journal article" date="2016" name="Gut Pathog.">
        <title>Whole genome sequencing of "Faecalibaculum rodentium" ALO17, isolated from C57BL/6J laboratory mouse feces.</title>
        <authorList>
            <person name="Lim S."/>
            <person name="Chang D.H."/>
            <person name="Ahn S."/>
            <person name="Kim B.C."/>
        </authorList>
    </citation>
    <scope>NUCLEOTIDE SEQUENCE [LARGE SCALE GENOMIC DNA]</scope>
    <source>
        <strain evidence="1 2">Alo17</strain>
    </source>
</reference>
<dbReference type="KEGG" id="fro:AALO17_01730"/>
<accession>A0A140DRN0</accession>
<evidence type="ECO:0000313" key="2">
    <source>
        <dbReference type="Proteomes" id="UP000069771"/>
    </source>
</evidence>